<proteinExistence type="predicted"/>
<evidence type="ECO:0000313" key="3">
    <source>
        <dbReference type="Proteomes" id="UP001221142"/>
    </source>
</evidence>
<accession>A0AAD7B4Y6</accession>
<dbReference type="InterPro" id="IPR001810">
    <property type="entry name" value="F-box_dom"/>
</dbReference>
<organism evidence="2 3">
    <name type="scientific">Roridomyces roridus</name>
    <dbReference type="NCBI Taxonomy" id="1738132"/>
    <lineage>
        <taxon>Eukaryota</taxon>
        <taxon>Fungi</taxon>
        <taxon>Dikarya</taxon>
        <taxon>Basidiomycota</taxon>
        <taxon>Agaricomycotina</taxon>
        <taxon>Agaricomycetes</taxon>
        <taxon>Agaricomycetidae</taxon>
        <taxon>Agaricales</taxon>
        <taxon>Marasmiineae</taxon>
        <taxon>Mycenaceae</taxon>
        <taxon>Roridomyces</taxon>
    </lineage>
</organism>
<dbReference type="SMART" id="SM00256">
    <property type="entry name" value="FBOX"/>
    <property type="match status" value="1"/>
</dbReference>
<dbReference type="Pfam" id="PF12937">
    <property type="entry name" value="F-box-like"/>
    <property type="match status" value="1"/>
</dbReference>
<comment type="caution">
    <text evidence="2">The sequence shown here is derived from an EMBL/GenBank/DDBJ whole genome shotgun (WGS) entry which is preliminary data.</text>
</comment>
<dbReference type="InterPro" id="IPR032675">
    <property type="entry name" value="LRR_dom_sf"/>
</dbReference>
<sequence length="352" mass="39303">MSTATPRLPLELFGLVIGNLTDQSDLLRCSLVCRGWISFSRGNLILFIRNTNSATLKQLLESPENTLASTIRRLKLSDAQSFLPSLGCFTQLRSLVLWDMEATEMPDLPSLTHLEIDCIHLDSYTTFLGFMSGLIQLQDLVLIDVSCGNDVRESAPGALPVFRLRCFEMGGHTAALDRRFMSTLCTKTLRLSRNPFRVPASFDLVAQYLRDLGSNLESLQLSKFDEEHLNAASNLDFSASVNLSHLSISGAVHFHKDRREIFVSPPLLSLLSNAGRHGQLQALDLYITWGISYDTTSDTWLPPSQLQELLLKDDLASLRIIRIISTRPPLDDVSIKATLQTSLSDSRVIYDF</sequence>
<dbReference type="SUPFAM" id="SSF52047">
    <property type="entry name" value="RNI-like"/>
    <property type="match status" value="1"/>
</dbReference>
<feature type="domain" description="F-box" evidence="1">
    <location>
        <begin position="8"/>
        <end position="49"/>
    </location>
</feature>
<keyword evidence="3" id="KW-1185">Reference proteome</keyword>
<dbReference type="EMBL" id="JARKIF010000036">
    <property type="protein sequence ID" value="KAJ7610195.1"/>
    <property type="molecule type" value="Genomic_DNA"/>
</dbReference>
<protein>
    <recommendedName>
        <fullName evidence="1">F-box domain-containing protein</fullName>
    </recommendedName>
</protein>
<dbReference type="Gene3D" id="3.80.10.10">
    <property type="entry name" value="Ribonuclease Inhibitor"/>
    <property type="match status" value="1"/>
</dbReference>
<dbReference type="InterPro" id="IPR036047">
    <property type="entry name" value="F-box-like_dom_sf"/>
</dbReference>
<dbReference type="AlphaFoldDB" id="A0AAD7B4Y6"/>
<name>A0AAD7B4Y6_9AGAR</name>
<evidence type="ECO:0000259" key="1">
    <source>
        <dbReference type="SMART" id="SM00256"/>
    </source>
</evidence>
<dbReference type="SUPFAM" id="SSF81383">
    <property type="entry name" value="F-box domain"/>
    <property type="match status" value="1"/>
</dbReference>
<gene>
    <name evidence="2" type="ORF">FB45DRAFT_337137</name>
</gene>
<reference evidence="2" key="1">
    <citation type="submission" date="2023-03" db="EMBL/GenBank/DDBJ databases">
        <title>Massive genome expansion in bonnet fungi (Mycena s.s.) driven by repeated elements and novel gene families across ecological guilds.</title>
        <authorList>
            <consortium name="Lawrence Berkeley National Laboratory"/>
            <person name="Harder C.B."/>
            <person name="Miyauchi S."/>
            <person name="Viragh M."/>
            <person name="Kuo A."/>
            <person name="Thoen E."/>
            <person name="Andreopoulos B."/>
            <person name="Lu D."/>
            <person name="Skrede I."/>
            <person name="Drula E."/>
            <person name="Henrissat B."/>
            <person name="Morin E."/>
            <person name="Kohler A."/>
            <person name="Barry K."/>
            <person name="LaButti K."/>
            <person name="Morin E."/>
            <person name="Salamov A."/>
            <person name="Lipzen A."/>
            <person name="Mereny Z."/>
            <person name="Hegedus B."/>
            <person name="Baldrian P."/>
            <person name="Stursova M."/>
            <person name="Weitz H."/>
            <person name="Taylor A."/>
            <person name="Grigoriev I.V."/>
            <person name="Nagy L.G."/>
            <person name="Martin F."/>
            <person name="Kauserud H."/>
        </authorList>
    </citation>
    <scope>NUCLEOTIDE SEQUENCE</scope>
    <source>
        <strain evidence="2">9284</strain>
    </source>
</reference>
<dbReference type="Proteomes" id="UP001221142">
    <property type="component" value="Unassembled WGS sequence"/>
</dbReference>
<evidence type="ECO:0000313" key="2">
    <source>
        <dbReference type="EMBL" id="KAJ7610195.1"/>
    </source>
</evidence>